<evidence type="ECO:0000256" key="5">
    <source>
        <dbReference type="ARBA" id="ARBA00022898"/>
    </source>
</evidence>
<sequence>MSSNLEWKARKDKATPRGVGVMANFYAARAENAEIWDVEGKRYIDFAAGIAVLNTGHCHPKIIAAIIDQLQHFTHTCYQVVPYGSYVALAEKINCLMPGIHAKKTTFFSTGAEAVENAIKIARAATGRPGVIAFSGAFHGRTMMGMALTGKVDPYKLHYGPFPGEIYHVPFPNALHGVSVDDALDAIQVLFKASIDPKRVAAIIIEPIQGEGGFVVAPQALMRALRAICDLHGILLIADEIQTGFARTGKLFAMEHYDVQADLTTMAKSLAGGLPLSGVCGRAEIMDAPSPGGLGGTYAGNPLAIASALAVLEVIAEENLCERANTLGQRLATRLQLVQKDVPQIAEIRGLGGMLAVEFRHADTGKPNPEFAKKVQAHALAQGLLLLTCGVYGNVIRFLFPITISDAVMSEALDILDAALRA</sequence>
<dbReference type="InterPro" id="IPR050103">
    <property type="entry name" value="Class-III_PLP-dep_AT"/>
</dbReference>
<keyword evidence="8" id="KW-1185">Reference proteome</keyword>
<evidence type="ECO:0000313" key="7">
    <source>
        <dbReference type="EMBL" id="MBC3930377.1"/>
    </source>
</evidence>
<evidence type="ECO:0000256" key="4">
    <source>
        <dbReference type="ARBA" id="ARBA00022679"/>
    </source>
</evidence>
<dbReference type="EC" id="2.6.1.19" evidence="7"/>
<dbReference type="RefSeq" id="WP_186902256.1">
    <property type="nucleotide sequence ID" value="NZ_JACOGD010000001.1"/>
</dbReference>
<dbReference type="Gene3D" id="3.90.1150.10">
    <property type="entry name" value="Aspartate Aminotransferase, domain 1"/>
    <property type="match status" value="1"/>
</dbReference>
<dbReference type="NCBIfam" id="TIGR00700">
    <property type="entry name" value="GABAtrnsam"/>
    <property type="match status" value="1"/>
</dbReference>
<dbReference type="InterPro" id="IPR015424">
    <property type="entry name" value="PyrdxlP-dep_Trfase"/>
</dbReference>
<dbReference type="Gene3D" id="3.40.640.10">
    <property type="entry name" value="Type I PLP-dependent aspartate aminotransferase-like (Major domain)"/>
    <property type="match status" value="1"/>
</dbReference>
<gene>
    <name evidence="7" type="primary">gabT</name>
    <name evidence="7" type="ORF">H8K43_01735</name>
</gene>
<keyword evidence="4 7" id="KW-0808">Transferase</keyword>
<evidence type="ECO:0000256" key="2">
    <source>
        <dbReference type="ARBA" id="ARBA00008954"/>
    </source>
</evidence>
<evidence type="ECO:0000313" key="8">
    <source>
        <dbReference type="Proteomes" id="UP000654304"/>
    </source>
</evidence>
<dbReference type="PANTHER" id="PTHR11986">
    <property type="entry name" value="AMINOTRANSFERASE CLASS III"/>
    <property type="match status" value="1"/>
</dbReference>
<evidence type="ECO:0000256" key="1">
    <source>
        <dbReference type="ARBA" id="ARBA00001933"/>
    </source>
</evidence>
<dbReference type="InterPro" id="IPR004632">
    <property type="entry name" value="4NH2But_aminotransferase_bac"/>
</dbReference>
<reference evidence="7 8" key="1">
    <citation type="submission" date="2020-08" db="EMBL/GenBank/DDBJ databases">
        <title>Novel species isolated from subtropical streams in China.</title>
        <authorList>
            <person name="Lu H."/>
        </authorList>
    </citation>
    <scope>NUCLEOTIDE SEQUENCE [LARGE SCALE GENOMIC DNA]</scope>
    <source>
        <strain evidence="7 8">CY22W</strain>
    </source>
</reference>
<comment type="cofactor">
    <cofactor evidence="1">
        <name>pyridoxal 5'-phosphate</name>
        <dbReference type="ChEBI" id="CHEBI:597326"/>
    </cofactor>
</comment>
<dbReference type="InterPro" id="IPR015422">
    <property type="entry name" value="PyrdxlP-dep_Trfase_small"/>
</dbReference>
<dbReference type="Proteomes" id="UP000654304">
    <property type="component" value="Unassembled WGS sequence"/>
</dbReference>
<organism evidence="7 8">
    <name type="scientific">Undibacterium curvum</name>
    <dbReference type="NCBI Taxonomy" id="2762294"/>
    <lineage>
        <taxon>Bacteria</taxon>
        <taxon>Pseudomonadati</taxon>
        <taxon>Pseudomonadota</taxon>
        <taxon>Betaproteobacteria</taxon>
        <taxon>Burkholderiales</taxon>
        <taxon>Oxalobacteraceae</taxon>
        <taxon>Undibacterium</taxon>
    </lineage>
</organism>
<dbReference type="CDD" id="cd00610">
    <property type="entry name" value="OAT_like"/>
    <property type="match status" value="1"/>
</dbReference>
<dbReference type="Pfam" id="PF00202">
    <property type="entry name" value="Aminotran_3"/>
    <property type="match status" value="1"/>
</dbReference>
<accession>A0ABR7A0F3</accession>
<evidence type="ECO:0000256" key="3">
    <source>
        <dbReference type="ARBA" id="ARBA00022576"/>
    </source>
</evidence>
<keyword evidence="5 6" id="KW-0663">Pyridoxal phosphate</keyword>
<dbReference type="GO" id="GO:0034386">
    <property type="term" value="F:4-aminobutyrate:2-oxoglutarate transaminase activity"/>
    <property type="evidence" value="ECO:0007669"/>
    <property type="project" value="UniProtKB-EC"/>
</dbReference>
<dbReference type="PROSITE" id="PS00600">
    <property type="entry name" value="AA_TRANSFER_CLASS_3"/>
    <property type="match status" value="1"/>
</dbReference>
<keyword evidence="3 7" id="KW-0032">Aminotransferase</keyword>
<dbReference type="InterPro" id="IPR005814">
    <property type="entry name" value="Aminotrans_3"/>
</dbReference>
<dbReference type="PANTHER" id="PTHR11986:SF58">
    <property type="entry name" value="LEUCINE_METHIONINE RACEMASE"/>
    <property type="match status" value="1"/>
</dbReference>
<dbReference type="SUPFAM" id="SSF53383">
    <property type="entry name" value="PLP-dependent transferases"/>
    <property type="match status" value="1"/>
</dbReference>
<evidence type="ECO:0000256" key="6">
    <source>
        <dbReference type="RuleBase" id="RU003560"/>
    </source>
</evidence>
<protein>
    <submittedName>
        <fullName evidence="7">4-aminobutyrate--2-oxoglutarate transaminase</fullName>
        <ecNumber evidence="7">2.6.1.19</ecNumber>
    </submittedName>
</protein>
<name>A0ABR7A0F3_9BURK</name>
<dbReference type="EMBL" id="JACOGD010000001">
    <property type="protein sequence ID" value="MBC3930377.1"/>
    <property type="molecule type" value="Genomic_DNA"/>
</dbReference>
<dbReference type="PIRSF" id="PIRSF000521">
    <property type="entry name" value="Transaminase_4ab_Lys_Orn"/>
    <property type="match status" value="1"/>
</dbReference>
<dbReference type="InterPro" id="IPR015421">
    <property type="entry name" value="PyrdxlP-dep_Trfase_major"/>
</dbReference>
<comment type="caution">
    <text evidence="7">The sequence shown here is derived from an EMBL/GenBank/DDBJ whole genome shotgun (WGS) entry which is preliminary data.</text>
</comment>
<comment type="similarity">
    <text evidence="2 6">Belongs to the class-III pyridoxal-phosphate-dependent aminotransferase family.</text>
</comment>
<dbReference type="InterPro" id="IPR049704">
    <property type="entry name" value="Aminotrans_3_PPA_site"/>
</dbReference>
<proteinExistence type="inferred from homology"/>